<dbReference type="OrthoDB" id="9761531at2"/>
<evidence type="ECO:0000256" key="6">
    <source>
        <dbReference type="SAM" id="MobiDB-lite"/>
    </source>
</evidence>
<dbReference type="NCBIfam" id="TIGR00360">
    <property type="entry name" value="ComEC_N-term"/>
    <property type="match status" value="1"/>
</dbReference>
<evidence type="ECO:0000259" key="8">
    <source>
        <dbReference type="Pfam" id="PF03772"/>
    </source>
</evidence>
<dbReference type="Proteomes" id="UP000381693">
    <property type="component" value="Unassembled WGS sequence"/>
</dbReference>
<keyword evidence="5 7" id="KW-0472">Membrane</keyword>
<keyword evidence="2" id="KW-1003">Cell membrane</keyword>
<organism evidence="10 11">
    <name type="scientific">Methylacidimicrobium cyclopophantes</name>
    <dbReference type="NCBI Taxonomy" id="1041766"/>
    <lineage>
        <taxon>Bacteria</taxon>
        <taxon>Pseudomonadati</taxon>
        <taxon>Verrucomicrobiota</taxon>
        <taxon>Methylacidimicrobium</taxon>
    </lineage>
</organism>
<evidence type="ECO:0000256" key="1">
    <source>
        <dbReference type="ARBA" id="ARBA00004651"/>
    </source>
</evidence>
<feature type="transmembrane region" description="Helical" evidence="7">
    <location>
        <begin position="421"/>
        <end position="444"/>
    </location>
</feature>
<keyword evidence="11" id="KW-1185">Reference proteome</keyword>
<dbReference type="PANTHER" id="PTHR30619">
    <property type="entry name" value="DNA INTERNALIZATION/COMPETENCE PROTEIN COMEC/REC2"/>
    <property type="match status" value="1"/>
</dbReference>
<feature type="transmembrane region" description="Helical" evidence="7">
    <location>
        <begin position="315"/>
        <end position="342"/>
    </location>
</feature>
<accession>A0A5E6M933</accession>
<dbReference type="GO" id="GO:0005886">
    <property type="term" value="C:plasma membrane"/>
    <property type="evidence" value="ECO:0007669"/>
    <property type="project" value="UniProtKB-SubCell"/>
</dbReference>
<protein>
    <recommendedName>
        <fullName evidence="12">ComE operon protein 3</fullName>
    </recommendedName>
</protein>
<feature type="domain" description="ComEC/Rec2-related protein" evidence="8">
    <location>
        <begin position="252"/>
        <end position="519"/>
    </location>
</feature>
<evidence type="ECO:0000256" key="3">
    <source>
        <dbReference type="ARBA" id="ARBA00022692"/>
    </source>
</evidence>
<feature type="transmembrane region" description="Helical" evidence="7">
    <location>
        <begin position="20"/>
        <end position="39"/>
    </location>
</feature>
<feature type="transmembrane region" description="Helical" evidence="7">
    <location>
        <begin position="70"/>
        <end position="89"/>
    </location>
</feature>
<feature type="transmembrane region" description="Helical" evidence="7">
    <location>
        <begin position="349"/>
        <end position="367"/>
    </location>
</feature>
<feature type="transmembrane region" description="Helical" evidence="7">
    <location>
        <begin position="492"/>
        <end position="515"/>
    </location>
</feature>
<dbReference type="AlphaFoldDB" id="A0A5E6M933"/>
<name>A0A5E6M933_9BACT</name>
<keyword evidence="3 7" id="KW-0812">Transmembrane</keyword>
<comment type="caution">
    <text evidence="10">The sequence shown here is derived from an EMBL/GenBank/DDBJ whole genome shotgun (WGS) entry which is preliminary data.</text>
</comment>
<evidence type="ECO:0008006" key="12">
    <source>
        <dbReference type="Google" id="ProtNLM"/>
    </source>
</evidence>
<keyword evidence="4 7" id="KW-1133">Transmembrane helix</keyword>
<evidence type="ECO:0000256" key="4">
    <source>
        <dbReference type="ARBA" id="ARBA00022989"/>
    </source>
</evidence>
<reference evidence="10" key="1">
    <citation type="submission" date="2019-09" db="EMBL/GenBank/DDBJ databases">
        <authorList>
            <person name="Cremers G."/>
        </authorList>
    </citation>
    <scope>NUCLEOTIDE SEQUENCE [LARGE SCALE GENOMIC DNA]</scope>
    <source>
        <strain evidence="10">3B</strain>
    </source>
</reference>
<comment type="subcellular location">
    <subcellularLocation>
        <location evidence="1">Cell membrane</location>
        <topology evidence="1">Multi-pass membrane protein</topology>
    </subcellularLocation>
</comment>
<feature type="transmembrane region" description="Helical" evidence="7">
    <location>
        <begin position="273"/>
        <end position="295"/>
    </location>
</feature>
<evidence type="ECO:0000256" key="2">
    <source>
        <dbReference type="ARBA" id="ARBA00022475"/>
    </source>
</evidence>
<feature type="compositionally biased region" description="Polar residues" evidence="6">
    <location>
        <begin position="750"/>
        <end position="769"/>
    </location>
</feature>
<gene>
    <name evidence="10" type="ORF">MAMC_00581</name>
</gene>
<evidence type="ECO:0000313" key="10">
    <source>
        <dbReference type="EMBL" id="VVM05438.1"/>
    </source>
</evidence>
<feature type="transmembrane region" description="Helical" evidence="7">
    <location>
        <begin position="464"/>
        <end position="485"/>
    </location>
</feature>
<dbReference type="Pfam" id="PF13567">
    <property type="entry name" value="DUF4131"/>
    <property type="match status" value="1"/>
</dbReference>
<dbReference type="InterPro" id="IPR052159">
    <property type="entry name" value="Competence_DNA_uptake"/>
</dbReference>
<evidence type="ECO:0000256" key="7">
    <source>
        <dbReference type="SAM" id="Phobius"/>
    </source>
</evidence>
<feature type="domain" description="DUF4131" evidence="9">
    <location>
        <begin position="46"/>
        <end position="206"/>
    </location>
</feature>
<dbReference type="PANTHER" id="PTHR30619:SF7">
    <property type="entry name" value="BETA-LACTAMASE DOMAIN PROTEIN"/>
    <property type="match status" value="1"/>
</dbReference>
<dbReference type="InterPro" id="IPR004477">
    <property type="entry name" value="ComEC_N"/>
</dbReference>
<proteinExistence type="predicted"/>
<feature type="compositionally biased region" description="Basic residues" evidence="6">
    <location>
        <begin position="773"/>
        <end position="784"/>
    </location>
</feature>
<feature type="transmembrane region" description="Helical" evidence="7">
    <location>
        <begin position="373"/>
        <end position="393"/>
    </location>
</feature>
<sequence length="784" mass="85015">MWTHRQPDSALFEPSSRPSASARCPLLAPALVFAAGCALGSGFPHLFLPALATVALMGALWFRSNGPRSALLPFLSAIFFSGAASASFHKGWSTPDHLRHLPKAKFAADCWWGGTIESVPIEKDRPVDRATTAIFAVHRARIAGSCRSVSGRILLDVRSAPPGALVFSQHLWVRGALQRPGKPQNPGDPDWTEIFASRRIAYRLTSTWREIRPLDAGSRLGRQITAARRWASRLLQTGIESDREAVSLLTGMLYGQTGGLPAKVEEDFRLAGAYHIFAVSGQNIAAFLAVGLALLEAGRVSRWRWGWALLPLITFYAFVSGGSASVGRAALLSSLVLAAWFLRRPVRLLNLWGACLLLFLGVEPLAVRDVSLQLSFGVLLALLLLSAPLARWLTTPFLPDPLIPRSLLPPQSRFRERFGKALGFLLGSSVAASLGALPFEIAHFHFVSLVAPLVNLLVVPLADLIVTVGVLSLFLGSLWGLLGILLNNANWLFAHGLLLTVAFASHLPGAGIAVGDPATLLSESRNLRLLFPAIPLGSACIARWKGKQLLIEGGEGTLSLARMEPIRRFYGWNWLAGTFRPEGDQWAVADPSPWGVLKPFAPFERFSRAAPLCVRPASYRLRQRSDSAVAPPLLFEGPGIPSFALALESSPEEKTAPFPSKHLSLFVERTKAVSDPTMHRSAPTNQLWLSLAPSGACLRELDPQGRIGKGRSLGRTAVEVVLEANRIEFRPYRRSPVSYTVGFEQESEGAASQTPSSPDDTVQDATGSNPVARRSRANPSRVKR</sequence>
<evidence type="ECO:0000259" key="9">
    <source>
        <dbReference type="Pfam" id="PF13567"/>
    </source>
</evidence>
<dbReference type="InterPro" id="IPR025405">
    <property type="entry name" value="DUF4131"/>
</dbReference>
<dbReference type="EMBL" id="CABFUZ020000087">
    <property type="protein sequence ID" value="VVM05438.1"/>
    <property type="molecule type" value="Genomic_DNA"/>
</dbReference>
<evidence type="ECO:0000256" key="5">
    <source>
        <dbReference type="ARBA" id="ARBA00023136"/>
    </source>
</evidence>
<feature type="region of interest" description="Disordered" evidence="6">
    <location>
        <begin position="743"/>
        <end position="784"/>
    </location>
</feature>
<evidence type="ECO:0000313" key="11">
    <source>
        <dbReference type="Proteomes" id="UP000381693"/>
    </source>
</evidence>
<dbReference type="Pfam" id="PF03772">
    <property type="entry name" value="Competence"/>
    <property type="match status" value="1"/>
</dbReference>